<reference evidence="2 3" key="1">
    <citation type="journal article" name="Sci. Rep.">
        <title>Telomere-to-telomere assembled and centromere annotated genomes of the two main subspecies of the button mushroom Agaricus bisporus reveal especially polymorphic chromosome ends.</title>
        <authorList>
            <person name="Sonnenberg A.S.M."/>
            <person name="Sedaghat-Telgerd N."/>
            <person name="Lavrijssen B."/>
            <person name="Ohm R.A."/>
            <person name="Hendrickx P.M."/>
            <person name="Scholtmeijer K."/>
            <person name="Baars J.J.P."/>
            <person name="van Peer A."/>
        </authorList>
    </citation>
    <scope>NUCLEOTIDE SEQUENCE [LARGE SCALE GENOMIC DNA]</scope>
    <source>
        <strain evidence="2 3">H119_p4</strain>
    </source>
</reference>
<comment type="caution">
    <text evidence="2">The sequence shown here is derived from an EMBL/GenBank/DDBJ whole genome shotgun (WGS) entry which is preliminary data.</text>
</comment>
<dbReference type="AlphaFoldDB" id="A0A8H7EW27"/>
<feature type="region of interest" description="Disordered" evidence="1">
    <location>
        <begin position="75"/>
        <end position="104"/>
    </location>
</feature>
<proteinExistence type="predicted"/>
<protein>
    <submittedName>
        <fullName evidence="2">Uncharacterized protein</fullName>
    </submittedName>
</protein>
<evidence type="ECO:0000313" key="3">
    <source>
        <dbReference type="Proteomes" id="UP000629468"/>
    </source>
</evidence>
<dbReference type="Proteomes" id="UP000629468">
    <property type="component" value="Unassembled WGS sequence"/>
</dbReference>
<gene>
    <name evidence="2" type="ORF">Agabi119p4_10040</name>
</gene>
<evidence type="ECO:0000256" key="1">
    <source>
        <dbReference type="SAM" id="MobiDB-lite"/>
    </source>
</evidence>
<feature type="region of interest" description="Disordered" evidence="1">
    <location>
        <begin position="1"/>
        <end position="31"/>
    </location>
</feature>
<name>A0A8H7EW27_AGABI</name>
<dbReference type="EMBL" id="JABXXO010000014">
    <property type="protein sequence ID" value="KAF7760631.1"/>
    <property type="molecule type" value="Genomic_DNA"/>
</dbReference>
<sequence length="104" mass="11313">MNHPTTQPTESTYTEPLEYHEPKSDKPGSMIGNKIKGIARIIYGAGEAVRGYSMSALDNTISSKARGAYENGEITRRGQEEIERGLNDLNVKRRGSSNSGPATT</sequence>
<organism evidence="2 3">
    <name type="scientific">Agaricus bisporus var. burnettii</name>
    <dbReference type="NCBI Taxonomy" id="192524"/>
    <lineage>
        <taxon>Eukaryota</taxon>
        <taxon>Fungi</taxon>
        <taxon>Dikarya</taxon>
        <taxon>Basidiomycota</taxon>
        <taxon>Agaricomycotina</taxon>
        <taxon>Agaricomycetes</taxon>
        <taxon>Agaricomycetidae</taxon>
        <taxon>Agaricales</taxon>
        <taxon>Agaricineae</taxon>
        <taxon>Agaricaceae</taxon>
        <taxon>Agaricus</taxon>
    </lineage>
</organism>
<accession>A0A8H7EW27</accession>
<feature type="compositionally biased region" description="Polar residues" evidence="1">
    <location>
        <begin position="1"/>
        <end position="14"/>
    </location>
</feature>
<feature type="compositionally biased region" description="Basic and acidic residues" evidence="1">
    <location>
        <begin position="75"/>
        <end position="86"/>
    </location>
</feature>
<feature type="compositionally biased region" description="Basic and acidic residues" evidence="1">
    <location>
        <begin position="17"/>
        <end position="26"/>
    </location>
</feature>
<evidence type="ECO:0000313" key="2">
    <source>
        <dbReference type="EMBL" id="KAF7760631.1"/>
    </source>
</evidence>